<protein>
    <submittedName>
        <fullName evidence="1">Uncharacterized protein</fullName>
    </submittedName>
</protein>
<evidence type="ECO:0000313" key="2">
    <source>
        <dbReference type="Proteomes" id="UP001055879"/>
    </source>
</evidence>
<comment type="caution">
    <text evidence="1">The sequence shown here is derived from an EMBL/GenBank/DDBJ whole genome shotgun (WGS) entry which is preliminary data.</text>
</comment>
<organism evidence="1 2">
    <name type="scientific">Arctium lappa</name>
    <name type="common">Greater burdock</name>
    <name type="synonym">Lappa major</name>
    <dbReference type="NCBI Taxonomy" id="4217"/>
    <lineage>
        <taxon>Eukaryota</taxon>
        <taxon>Viridiplantae</taxon>
        <taxon>Streptophyta</taxon>
        <taxon>Embryophyta</taxon>
        <taxon>Tracheophyta</taxon>
        <taxon>Spermatophyta</taxon>
        <taxon>Magnoliopsida</taxon>
        <taxon>eudicotyledons</taxon>
        <taxon>Gunneridae</taxon>
        <taxon>Pentapetalae</taxon>
        <taxon>asterids</taxon>
        <taxon>campanulids</taxon>
        <taxon>Asterales</taxon>
        <taxon>Asteraceae</taxon>
        <taxon>Carduoideae</taxon>
        <taxon>Cardueae</taxon>
        <taxon>Arctiinae</taxon>
        <taxon>Arctium</taxon>
    </lineage>
</organism>
<dbReference type="EMBL" id="CM042047">
    <property type="protein sequence ID" value="KAI3771648.1"/>
    <property type="molecule type" value="Genomic_DNA"/>
</dbReference>
<sequence length="116" mass="12621">MYLVGDSFGGCLALAVVARNPTIDLVVILANPGIEGKTFVVTGGLRFVGSALCLELLRRVARLVRVFDLRSNLEPWRCGEQMGRNGDVQESLWKSNPSKPTPQLSPISTMGHGRQL</sequence>
<proteinExistence type="predicted"/>
<keyword evidence="2" id="KW-1185">Reference proteome</keyword>
<accession>A0ACB9FLH7</accession>
<name>A0ACB9FLH7_ARCLA</name>
<gene>
    <name evidence="1" type="ORF">L6452_02814</name>
</gene>
<evidence type="ECO:0000313" key="1">
    <source>
        <dbReference type="EMBL" id="KAI3771648.1"/>
    </source>
</evidence>
<reference evidence="1 2" key="2">
    <citation type="journal article" date="2022" name="Mol. Ecol. Resour.">
        <title>The genomes of chicory, endive, great burdock and yacon provide insights into Asteraceae paleo-polyploidization history and plant inulin production.</title>
        <authorList>
            <person name="Fan W."/>
            <person name="Wang S."/>
            <person name="Wang H."/>
            <person name="Wang A."/>
            <person name="Jiang F."/>
            <person name="Liu H."/>
            <person name="Zhao H."/>
            <person name="Xu D."/>
            <person name="Zhang Y."/>
        </authorList>
    </citation>
    <scope>NUCLEOTIDE SEQUENCE [LARGE SCALE GENOMIC DNA]</scope>
    <source>
        <strain evidence="2">cv. Niubang</strain>
    </source>
</reference>
<reference evidence="2" key="1">
    <citation type="journal article" date="2022" name="Mol. Ecol. Resour.">
        <title>The genomes of chicory, endive, great burdock and yacon provide insights into Asteraceae palaeo-polyploidization history and plant inulin production.</title>
        <authorList>
            <person name="Fan W."/>
            <person name="Wang S."/>
            <person name="Wang H."/>
            <person name="Wang A."/>
            <person name="Jiang F."/>
            <person name="Liu H."/>
            <person name="Zhao H."/>
            <person name="Xu D."/>
            <person name="Zhang Y."/>
        </authorList>
    </citation>
    <scope>NUCLEOTIDE SEQUENCE [LARGE SCALE GENOMIC DNA]</scope>
    <source>
        <strain evidence="2">cv. Niubang</strain>
    </source>
</reference>
<dbReference type="Proteomes" id="UP001055879">
    <property type="component" value="Linkage Group LG01"/>
</dbReference>